<evidence type="ECO:0000256" key="6">
    <source>
        <dbReference type="SAM" id="MobiDB-lite"/>
    </source>
</evidence>
<keyword evidence="9" id="KW-1185">Reference proteome</keyword>
<dbReference type="GO" id="GO:0022857">
    <property type="term" value="F:transmembrane transporter activity"/>
    <property type="evidence" value="ECO:0007669"/>
    <property type="project" value="InterPro"/>
</dbReference>
<feature type="transmembrane region" description="Helical" evidence="7">
    <location>
        <begin position="337"/>
        <end position="357"/>
    </location>
</feature>
<feature type="transmembrane region" description="Helical" evidence="7">
    <location>
        <begin position="507"/>
        <end position="524"/>
    </location>
</feature>
<dbReference type="PANTHER" id="PTHR43791:SF65">
    <property type="entry name" value="MAJOR FACILITATOR SUPERFAMILY (MFS) PROFILE DOMAIN-CONTAINING PROTEIN-RELATED"/>
    <property type="match status" value="1"/>
</dbReference>
<dbReference type="HOGENOM" id="CLU_001265_2_1_1"/>
<sequence length="637" mass="72688">MPTVLWSVSSSSTATGNAATDNEPANSSSGDDKTPQLTVREVPPQFPISEQPLGEPISRKRTFFWRKSEPLDLDAIATQPSVFDDPKLAIEYRPRADWENIHRFDPSVRWTWREEKALVRKIDLRIFVFTCVAFMALEIDRANLSQALTNNFLTDLHLTTNDYNLGNSVFSLSFMCAEIPSQLISKWYVDATGEVHVHVTFVFISNATPNTNRMGPDRWIPLQMILWSIVAASQYKLSGRTSFLVTRSLLAILQGGFIPDVRTVLRVSCLPRRSRTTLLTAAQQMNLFMSYFYTSAELPVRLSIWWTAETSAIVLGSFMAFGILHIDGVRGVEGWRWLFLIEGLITLAVGVSAFYFMPPSPTQTRGFPRGKKGWFTEREEYIIINRAIRDDPSKGTMHNRQAITPRLLLKALSDYHLWPVYMIGLCFQMPMGPPSQYLTLSLKGLGFSTFQTNLLVIPSNVLKMITLLTVTRFAGWSHKLAFNGIIGQVWALPCLVALYATNTTTESRWIVFAIVTVLLGYPSNHSVQVGWVSRNANTVRSRTVSTAAYNMTVQACSVIYSNIYRSDDAPRYRRGNRNLIIICISNICLYLLVNFYYKWENNRRDKIWNAWTPSEREHYIKTTKDEGNKRLDFRFEY</sequence>
<proteinExistence type="predicted"/>
<dbReference type="InterPro" id="IPR036259">
    <property type="entry name" value="MFS_trans_sf"/>
</dbReference>
<dbReference type="RefSeq" id="XP_040620132.1">
    <property type="nucleotide sequence ID" value="XM_040760733.1"/>
</dbReference>
<evidence type="ECO:0000313" key="9">
    <source>
        <dbReference type="Proteomes" id="UP000031575"/>
    </source>
</evidence>
<dbReference type="InterPro" id="IPR011701">
    <property type="entry name" value="MFS"/>
</dbReference>
<evidence type="ECO:0000256" key="5">
    <source>
        <dbReference type="ARBA" id="ARBA00023136"/>
    </source>
</evidence>
<dbReference type="EMBL" id="AWTV01000006">
    <property type="protein sequence ID" value="KIH92122.1"/>
    <property type="molecule type" value="Genomic_DNA"/>
</dbReference>
<gene>
    <name evidence="8" type="ORF">SPBR_02430</name>
</gene>
<organism evidence="8 9">
    <name type="scientific">Sporothrix brasiliensis 5110</name>
    <dbReference type="NCBI Taxonomy" id="1398154"/>
    <lineage>
        <taxon>Eukaryota</taxon>
        <taxon>Fungi</taxon>
        <taxon>Dikarya</taxon>
        <taxon>Ascomycota</taxon>
        <taxon>Pezizomycotina</taxon>
        <taxon>Sordariomycetes</taxon>
        <taxon>Sordariomycetidae</taxon>
        <taxon>Ophiostomatales</taxon>
        <taxon>Ophiostomataceae</taxon>
        <taxon>Sporothrix</taxon>
    </lineage>
</organism>
<keyword evidence="4 7" id="KW-1133">Transmembrane helix</keyword>
<feature type="transmembrane region" description="Helical" evidence="7">
    <location>
        <begin position="304"/>
        <end position="325"/>
    </location>
</feature>
<dbReference type="PANTHER" id="PTHR43791">
    <property type="entry name" value="PERMEASE-RELATED"/>
    <property type="match status" value="1"/>
</dbReference>
<protein>
    <submittedName>
        <fullName evidence="8">Uncharacterized protein</fullName>
    </submittedName>
</protein>
<feature type="transmembrane region" description="Helical" evidence="7">
    <location>
        <begin position="480"/>
        <end position="500"/>
    </location>
</feature>
<comment type="caution">
    <text evidence="8">The sequence shown here is derived from an EMBL/GenBank/DDBJ whole genome shotgun (WGS) entry which is preliminary data.</text>
</comment>
<dbReference type="VEuPathDB" id="FungiDB:SPBR_02430"/>
<accession>A0A0C2J510</accession>
<dbReference type="SUPFAM" id="SSF103473">
    <property type="entry name" value="MFS general substrate transporter"/>
    <property type="match status" value="1"/>
</dbReference>
<name>A0A0C2J510_9PEZI</name>
<dbReference type="OrthoDB" id="10277490at2759"/>
<evidence type="ECO:0000256" key="4">
    <source>
        <dbReference type="ARBA" id="ARBA00022989"/>
    </source>
</evidence>
<evidence type="ECO:0000313" key="8">
    <source>
        <dbReference type="EMBL" id="KIH92122.1"/>
    </source>
</evidence>
<evidence type="ECO:0000256" key="2">
    <source>
        <dbReference type="ARBA" id="ARBA00022448"/>
    </source>
</evidence>
<feature type="transmembrane region" description="Helical" evidence="7">
    <location>
        <begin position="415"/>
        <end position="433"/>
    </location>
</feature>
<keyword evidence="3 7" id="KW-0812">Transmembrane</keyword>
<dbReference type="AlphaFoldDB" id="A0A0C2J510"/>
<dbReference type="GeneID" id="63675654"/>
<dbReference type="GO" id="GO:0016020">
    <property type="term" value="C:membrane"/>
    <property type="evidence" value="ECO:0007669"/>
    <property type="project" value="UniProtKB-SubCell"/>
</dbReference>
<keyword evidence="5 7" id="KW-0472">Membrane</keyword>
<evidence type="ECO:0000256" key="3">
    <source>
        <dbReference type="ARBA" id="ARBA00022692"/>
    </source>
</evidence>
<keyword evidence="2" id="KW-0813">Transport</keyword>
<dbReference type="Gene3D" id="1.20.1250.20">
    <property type="entry name" value="MFS general substrate transporter like domains"/>
    <property type="match status" value="1"/>
</dbReference>
<feature type="compositionally biased region" description="Low complexity" evidence="6">
    <location>
        <begin position="7"/>
        <end position="20"/>
    </location>
</feature>
<evidence type="ECO:0000256" key="7">
    <source>
        <dbReference type="SAM" id="Phobius"/>
    </source>
</evidence>
<evidence type="ECO:0000256" key="1">
    <source>
        <dbReference type="ARBA" id="ARBA00004141"/>
    </source>
</evidence>
<feature type="region of interest" description="Disordered" evidence="6">
    <location>
        <begin position="1"/>
        <end position="37"/>
    </location>
</feature>
<dbReference type="Pfam" id="PF07690">
    <property type="entry name" value="MFS_1"/>
    <property type="match status" value="1"/>
</dbReference>
<reference evidence="8 9" key="1">
    <citation type="journal article" date="2014" name="BMC Genomics">
        <title>Comparative genomics of the major fungal agents of human and animal Sporotrichosis: Sporothrix schenckii and Sporothrix brasiliensis.</title>
        <authorList>
            <person name="Teixeira M.M."/>
            <person name="de Almeida L.G."/>
            <person name="Kubitschek-Barreira P."/>
            <person name="Alves F.L."/>
            <person name="Kioshima E.S."/>
            <person name="Abadio A.K."/>
            <person name="Fernandes L."/>
            <person name="Derengowski L.S."/>
            <person name="Ferreira K.S."/>
            <person name="Souza R.C."/>
            <person name="Ruiz J.C."/>
            <person name="de Andrade N.C."/>
            <person name="Paes H.C."/>
            <person name="Nicola A.M."/>
            <person name="Albuquerque P."/>
            <person name="Gerber A.L."/>
            <person name="Martins V.P."/>
            <person name="Peconick L.D."/>
            <person name="Neto A.V."/>
            <person name="Chaucanez C.B."/>
            <person name="Silva P.A."/>
            <person name="Cunha O.L."/>
            <person name="de Oliveira F.F."/>
            <person name="dos Santos T.C."/>
            <person name="Barros A.L."/>
            <person name="Soares M.A."/>
            <person name="de Oliveira L.M."/>
            <person name="Marini M.M."/>
            <person name="Villalobos-Duno H."/>
            <person name="Cunha M.M."/>
            <person name="de Hoog S."/>
            <person name="da Silveira J.F."/>
            <person name="Henrissat B."/>
            <person name="Nino-Vega G.A."/>
            <person name="Cisalpino P.S."/>
            <person name="Mora-Montes H.M."/>
            <person name="Almeida S.R."/>
            <person name="Stajich J.E."/>
            <person name="Lopes-Bezerra L.M."/>
            <person name="Vasconcelos A.T."/>
            <person name="Felipe M.S."/>
        </authorList>
    </citation>
    <scope>NUCLEOTIDE SEQUENCE [LARGE SCALE GENOMIC DNA]</scope>
    <source>
        <strain evidence="8 9">5110</strain>
    </source>
</reference>
<dbReference type="Proteomes" id="UP000031575">
    <property type="component" value="Unassembled WGS sequence"/>
</dbReference>
<comment type="subcellular location">
    <subcellularLocation>
        <location evidence="1">Membrane</location>
        <topology evidence="1">Multi-pass membrane protein</topology>
    </subcellularLocation>
</comment>
<feature type="transmembrane region" description="Helical" evidence="7">
    <location>
        <begin position="454"/>
        <end position="474"/>
    </location>
</feature>
<feature type="transmembrane region" description="Helical" evidence="7">
    <location>
        <begin position="579"/>
        <end position="597"/>
    </location>
</feature>